<dbReference type="AlphaFoldDB" id="A0A9P4H1V9"/>
<dbReference type="EMBL" id="ML978250">
    <property type="protein sequence ID" value="KAF2026052.1"/>
    <property type="molecule type" value="Genomic_DNA"/>
</dbReference>
<evidence type="ECO:0000313" key="1">
    <source>
        <dbReference type="EMBL" id="KAF2026052.1"/>
    </source>
</evidence>
<proteinExistence type="predicted"/>
<comment type="caution">
    <text evidence="1">The sequence shown here is derived from an EMBL/GenBank/DDBJ whole genome shotgun (WGS) entry which is preliminary data.</text>
</comment>
<dbReference type="OrthoDB" id="3799588at2759"/>
<reference evidence="1" key="1">
    <citation type="journal article" date="2020" name="Stud. Mycol.">
        <title>101 Dothideomycetes genomes: a test case for predicting lifestyles and emergence of pathogens.</title>
        <authorList>
            <person name="Haridas S."/>
            <person name="Albert R."/>
            <person name="Binder M."/>
            <person name="Bloem J."/>
            <person name="Labutti K."/>
            <person name="Salamov A."/>
            <person name="Andreopoulos B."/>
            <person name="Baker S."/>
            <person name="Barry K."/>
            <person name="Bills G."/>
            <person name="Bluhm B."/>
            <person name="Cannon C."/>
            <person name="Castanera R."/>
            <person name="Culley D."/>
            <person name="Daum C."/>
            <person name="Ezra D."/>
            <person name="Gonzalez J."/>
            <person name="Henrissat B."/>
            <person name="Kuo A."/>
            <person name="Liang C."/>
            <person name="Lipzen A."/>
            <person name="Lutzoni F."/>
            <person name="Magnuson J."/>
            <person name="Mondo S."/>
            <person name="Nolan M."/>
            <person name="Ohm R."/>
            <person name="Pangilinan J."/>
            <person name="Park H.-J."/>
            <person name="Ramirez L."/>
            <person name="Alfaro M."/>
            <person name="Sun H."/>
            <person name="Tritt A."/>
            <person name="Yoshinaga Y."/>
            <person name="Zwiers L.-H."/>
            <person name="Turgeon B."/>
            <person name="Goodwin S."/>
            <person name="Spatafora J."/>
            <person name="Crous P."/>
            <person name="Grigoriev I."/>
        </authorList>
    </citation>
    <scope>NUCLEOTIDE SEQUENCE</scope>
    <source>
        <strain evidence="1">CBS 110217</strain>
    </source>
</reference>
<sequence>MNRTHFRLLDLPKELRLMIYERIPSSIRHHILSGATFGDDVTASKLVLVTQTIPGINILCASRLVYEEARPYLEDRREALNSDFVRLIIDSPIIGVSINAVGSSIMRLAFERLRTPEVYAMKHYDRIKLDFYNWSTAGNQSPHTLRIFLRATPEYNAINTFIEKLARQMSRRKLPKISVCIGHDQTQLGRKALEEISLNAEQWKIIEMMPKTKGKFELLEWRVHEFMEGGVSEVNLKSSMVRLHRRVQPKQAVRIDMTDEEWRRDWAEGDWYE</sequence>
<evidence type="ECO:0000313" key="2">
    <source>
        <dbReference type="Proteomes" id="UP000799777"/>
    </source>
</evidence>
<accession>A0A9P4H1V9</accession>
<keyword evidence="2" id="KW-1185">Reference proteome</keyword>
<gene>
    <name evidence="1" type="ORF">EK21DRAFT_116159</name>
</gene>
<name>A0A9P4H1V9_9PLEO</name>
<organism evidence="1 2">
    <name type="scientific">Setomelanomma holmii</name>
    <dbReference type="NCBI Taxonomy" id="210430"/>
    <lineage>
        <taxon>Eukaryota</taxon>
        <taxon>Fungi</taxon>
        <taxon>Dikarya</taxon>
        <taxon>Ascomycota</taxon>
        <taxon>Pezizomycotina</taxon>
        <taxon>Dothideomycetes</taxon>
        <taxon>Pleosporomycetidae</taxon>
        <taxon>Pleosporales</taxon>
        <taxon>Pleosporineae</taxon>
        <taxon>Phaeosphaeriaceae</taxon>
        <taxon>Setomelanomma</taxon>
    </lineage>
</organism>
<protein>
    <submittedName>
        <fullName evidence="1">Uncharacterized protein</fullName>
    </submittedName>
</protein>
<dbReference type="Proteomes" id="UP000799777">
    <property type="component" value="Unassembled WGS sequence"/>
</dbReference>